<comment type="caution">
    <text evidence="1">The sequence shown here is derived from an EMBL/GenBank/DDBJ whole genome shotgun (WGS) entry which is preliminary data.</text>
</comment>
<dbReference type="AlphaFoldDB" id="A0A4R7K318"/>
<sequence length="89" mass="9941">MNTEKLTSFALTGLDRVGYQLESFGITDRVNRHTLAALLMAEKIRFEGEMDSLHAKTARYRYLAENTAEIALKPARLATETLRGLLGKA</sequence>
<dbReference type="RefSeq" id="WP_133734407.1">
    <property type="nucleotide sequence ID" value="NZ_SOAX01000001.1"/>
</dbReference>
<evidence type="ECO:0000313" key="2">
    <source>
        <dbReference type="Proteomes" id="UP000295830"/>
    </source>
</evidence>
<organism evidence="1 2">
    <name type="scientific">Halospina denitrificans</name>
    <dbReference type="NCBI Taxonomy" id="332522"/>
    <lineage>
        <taxon>Bacteria</taxon>
        <taxon>Pseudomonadati</taxon>
        <taxon>Pseudomonadota</taxon>
        <taxon>Gammaproteobacteria</taxon>
        <taxon>Halospina</taxon>
    </lineage>
</organism>
<dbReference type="Proteomes" id="UP000295830">
    <property type="component" value="Unassembled WGS sequence"/>
</dbReference>
<dbReference type="OrthoDB" id="6199196at2"/>
<proteinExistence type="predicted"/>
<dbReference type="EMBL" id="SOAX01000001">
    <property type="protein sequence ID" value="TDT43969.1"/>
    <property type="molecule type" value="Genomic_DNA"/>
</dbReference>
<protein>
    <submittedName>
        <fullName evidence="1">Uncharacterized protein</fullName>
    </submittedName>
</protein>
<accession>A0A4R7K318</accession>
<name>A0A4R7K318_9GAMM</name>
<keyword evidence="2" id="KW-1185">Reference proteome</keyword>
<reference evidence="1 2" key="1">
    <citation type="submission" date="2019-03" db="EMBL/GenBank/DDBJ databases">
        <title>Genomic Encyclopedia of Type Strains, Phase IV (KMG-IV): sequencing the most valuable type-strain genomes for metagenomic binning, comparative biology and taxonomic classification.</title>
        <authorList>
            <person name="Goeker M."/>
        </authorList>
    </citation>
    <scope>NUCLEOTIDE SEQUENCE [LARGE SCALE GENOMIC DNA]</scope>
    <source>
        <strain evidence="1 2">DSM 15505</strain>
    </source>
</reference>
<gene>
    <name evidence="1" type="ORF">DES49_0068</name>
</gene>
<evidence type="ECO:0000313" key="1">
    <source>
        <dbReference type="EMBL" id="TDT43969.1"/>
    </source>
</evidence>